<dbReference type="RefSeq" id="WP_264892288.1">
    <property type="nucleotide sequence ID" value="NZ_CP110257.1"/>
</dbReference>
<organism evidence="4 5">
    <name type="scientific">Caldimonas aquatica</name>
    <dbReference type="NCBI Taxonomy" id="376175"/>
    <lineage>
        <taxon>Bacteria</taxon>
        <taxon>Pseudomonadati</taxon>
        <taxon>Pseudomonadota</taxon>
        <taxon>Betaproteobacteria</taxon>
        <taxon>Burkholderiales</taxon>
        <taxon>Sphaerotilaceae</taxon>
        <taxon>Caldimonas</taxon>
    </lineage>
</organism>
<dbReference type="EMBL" id="CP110257">
    <property type="protein sequence ID" value="UZD54679.1"/>
    <property type="molecule type" value="Genomic_DNA"/>
</dbReference>
<sequence length="143" mass="15457">MSASVRTDDAADVLAAPAAVQVLVIEDSALIRERLLDLIGSCEGVQVTAQAETEREALAALEAGHFDAVVVDLQLREGSGFGVLQALRQRVPRPLTLVLTNTSTRPIRERCLALGAHHFFDKSNEFDQVAAALEAMRDHRAGR</sequence>
<name>A0ABY6MRP4_9BURK</name>
<dbReference type="Proteomes" id="UP001163266">
    <property type="component" value="Chromosome"/>
</dbReference>
<dbReference type="SMART" id="SM00448">
    <property type="entry name" value="REC"/>
    <property type="match status" value="1"/>
</dbReference>
<keyword evidence="1 2" id="KW-0597">Phosphoprotein</keyword>
<dbReference type="InterPro" id="IPR058245">
    <property type="entry name" value="NreC/VraR/RcsB-like_REC"/>
</dbReference>
<feature type="domain" description="Response regulatory" evidence="3">
    <location>
        <begin position="21"/>
        <end position="137"/>
    </location>
</feature>
<protein>
    <submittedName>
        <fullName evidence="4">Response regulator transcription factor</fullName>
    </submittedName>
</protein>
<dbReference type="PANTHER" id="PTHR44591:SF3">
    <property type="entry name" value="RESPONSE REGULATORY DOMAIN-CONTAINING PROTEIN"/>
    <property type="match status" value="1"/>
</dbReference>
<dbReference type="CDD" id="cd17535">
    <property type="entry name" value="REC_NarL-like"/>
    <property type="match status" value="1"/>
</dbReference>
<evidence type="ECO:0000259" key="3">
    <source>
        <dbReference type="PROSITE" id="PS50110"/>
    </source>
</evidence>
<keyword evidence="5" id="KW-1185">Reference proteome</keyword>
<evidence type="ECO:0000313" key="4">
    <source>
        <dbReference type="EMBL" id="UZD54679.1"/>
    </source>
</evidence>
<evidence type="ECO:0000256" key="1">
    <source>
        <dbReference type="ARBA" id="ARBA00022553"/>
    </source>
</evidence>
<dbReference type="PANTHER" id="PTHR44591">
    <property type="entry name" value="STRESS RESPONSE REGULATOR PROTEIN 1"/>
    <property type="match status" value="1"/>
</dbReference>
<feature type="modified residue" description="4-aspartylphosphate" evidence="2">
    <location>
        <position position="72"/>
    </location>
</feature>
<dbReference type="PROSITE" id="PS50110">
    <property type="entry name" value="RESPONSE_REGULATORY"/>
    <property type="match status" value="1"/>
</dbReference>
<dbReference type="InterPro" id="IPR011006">
    <property type="entry name" value="CheY-like_superfamily"/>
</dbReference>
<reference evidence="4" key="1">
    <citation type="submission" date="2022-10" db="EMBL/GenBank/DDBJ databases">
        <title>Complete genome sequence of Schlegelella aquatica LMG 23380.</title>
        <authorList>
            <person name="Musilova J."/>
            <person name="Kourilova X."/>
            <person name="Bezdicek M."/>
            <person name="Hermankova K."/>
            <person name="Obruca S."/>
            <person name="Sedlar K."/>
        </authorList>
    </citation>
    <scope>NUCLEOTIDE SEQUENCE</scope>
    <source>
        <strain evidence="4">LMG 23380</strain>
    </source>
</reference>
<evidence type="ECO:0000256" key="2">
    <source>
        <dbReference type="PROSITE-ProRule" id="PRU00169"/>
    </source>
</evidence>
<accession>A0ABY6MRP4</accession>
<dbReference type="Gene3D" id="3.40.50.2300">
    <property type="match status" value="1"/>
</dbReference>
<dbReference type="SUPFAM" id="SSF52172">
    <property type="entry name" value="CheY-like"/>
    <property type="match status" value="1"/>
</dbReference>
<gene>
    <name evidence="4" type="ORF">OMP39_13600</name>
</gene>
<evidence type="ECO:0000313" key="5">
    <source>
        <dbReference type="Proteomes" id="UP001163266"/>
    </source>
</evidence>
<dbReference type="InterPro" id="IPR050595">
    <property type="entry name" value="Bact_response_regulator"/>
</dbReference>
<proteinExistence type="predicted"/>
<dbReference type="InterPro" id="IPR001789">
    <property type="entry name" value="Sig_transdc_resp-reg_receiver"/>
</dbReference>
<dbReference type="Pfam" id="PF00072">
    <property type="entry name" value="Response_reg"/>
    <property type="match status" value="1"/>
</dbReference>